<dbReference type="EMBL" id="CAESAO010000093">
    <property type="protein sequence ID" value="CAB4345190.1"/>
    <property type="molecule type" value="Genomic_DNA"/>
</dbReference>
<accession>A0A6J5ZWN5</accession>
<proteinExistence type="predicted"/>
<name>A0A6J5ZWN5_9ZZZZ</name>
<protein>
    <submittedName>
        <fullName evidence="3">Unannotated protein</fullName>
    </submittedName>
</protein>
<keyword evidence="2" id="KW-0812">Transmembrane</keyword>
<evidence type="ECO:0000313" key="3">
    <source>
        <dbReference type="EMBL" id="CAB4345190.1"/>
    </source>
</evidence>
<keyword evidence="2" id="KW-0472">Membrane</keyword>
<keyword evidence="2" id="KW-1133">Transmembrane helix</keyword>
<dbReference type="AlphaFoldDB" id="A0A6J5ZWN5"/>
<feature type="transmembrane region" description="Helical" evidence="2">
    <location>
        <begin position="12"/>
        <end position="30"/>
    </location>
</feature>
<sequence length="417" mass="42614">MRNDSGQASLEYIVLLVISTLVVGGGAMAVKGEGLAASVLAQFARGICVVGGGDCERDRAPCVIGAQTTSQDLVVVVAVIRLAGGRTIIRQRSSDGTELVTLVESGGAGLELTAGGSVSVGGAEFGAAASGSFSGRIARGRAWTVPNAAAAERLIAQLAPAAATMTGRGRPPLTSPPARRAAPPPADISFGESGLSGIIGGRLAAAGISFEAEDLVGERLDHRTGQRTLTIARRNELLADLSPLPASGVEGGLRHSELYTLTLDRAGNPIDLGVFDARRFHAGAKLPGAVSTLVSGVGSLPLRQGMLVEVEQHLDLSNAASRAVAASFIAALRDRGVGFGPAARVSEALKARINSDGVTLVRSYGIEGRRSGFGGKLGAGVGLAGNYQRSVENATLLDARVRGIDQNWRARSDCLQG</sequence>
<organism evidence="3">
    <name type="scientific">freshwater metagenome</name>
    <dbReference type="NCBI Taxonomy" id="449393"/>
    <lineage>
        <taxon>unclassified sequences</taxon>
        <taxon>metagenomes</taxon>
        <taxon>ecological metagenomes</taxon>
    </lineage>
</organism>
<reference evidence="3" key="1">
    <citation type="submission" date="2020-05" db="EMBL/GenBank/DDBJ databases">
        <authorList>
            <person name="Chiriac C."/>
            <person name="Salcher M."/>
            <person name="Ghai R."/>
            <person name="Kavagutti S V."/>
        </authorList>
    </citation>
    <scope>NUCLEOTIDE SEQUENCE</scope>
</reference>
<feature type="region of interest" description="Disordered" evidence="1">
    <location>
        <begin position="165"/>
        <end position="185"/>
    </location>
</feature>
<feature type="compositionally biased region" description="Low complexity" evidence="1">
    <location>
        <begin position="170"/>
        <end position="181"/>
    </location>
</feature>
<evidence type="ECO:0000256" key="1">
    <source>
        <dbReference type="SAM" id="MobiDB-lite"/>
    </source>
</evidence>
<evidence type="ECO:0000256" key="2">
    <source>
        <dbReference type="SAM" id="Phobius"/>
    </source>
</evidence>
<gene>
    <name evidence="3" type="ORF">UFOPK3522_01057</name>
</gene>